<dbReference type="EMBL" id="CACRYJ010000032">
    <property type="protein sequence ID" value="VZO37218.1"/>
    <property type="molecule type" value="Genomic_DNA"/>
</dbReference>
<evidence type="ECO:0000313" key="2">
    <source>
        <dbReference type="Proteomes" id="UP000419743"/>
    </source>
</evidence>
<gene>
    <name evidence="1" type="ORF">HALOF300_02305</name>
</gene>
<name>A0A7M4DJJ8_9MICO</name>
<accession>A0A7M4DJJ8</accession>
<evidence type="ECO:0008006" key="3">
    <source>
        <dbReference type="Google" id="ProtNLM"/>
    </source>
</evidence>
<dbReference type="Proteomes" id="UP000419743">
    <property type="component" value="Unassembled WGS sequence"/>
</dbReference>
<reference evidence="1 2" key="1">
    <citation type="submission" date="2019-11" db="EMBL/GenBank/DDBJ databases">
        <authorList>
            <person name="Criscuolo A."/>
        </authorList>
    </citation>
    <scope>NUCLEOTIDE SEQUENCE [LARGE SCALE GENOMIC DNA]</scope>
    <source>
        <strain evidence="1">CIP111667</strain>
    </source>
</reference>
<dbReference type="AlphaFoldDB" id="A0A7M4DJJ8"/>
<sequence length="347" mass="38651">MGRDKRTVRLVAPRRSPHTYTWMRAFRSRGWEPELVSLTSGGRAVSWWLLPWRALSGRFSPRPAVTVFQSMGAHGLLGALLPRSQRSVVVPWGSEVQAARRSRWRSWIGGFILRRADIALVTSHDMAETLRTLWPASAPEVMVISWGVSEAALRRHDHAAARHTVEAEATVDHDATVVLAPRGVGSVYRHPVVLEAFRRARSTRLDLHLLVIDTRRTDVTDYESSDTDGVTILPMQPRSEFHTLLAGVDCVVSIPAADQRSTAVLEAIAIGARVLLSDIAVYRELRVDGADVDILGEPVLEALTLAFRSIKPMSPAAREANQQWARTHERESIQFDRIVMACTKGVR</sequence>
<organism evidence="1 2">
    <name type="scientific">Occultella aeris</name>
    <dbReference type="NCBI Taxonomy" id="2761496"/>
    <lineage>
        <taxon>Bacteria</taxon>
        <taxon>Bacillati</taxon>
        <taxon>Actinomycetota</taxon>
        <taxon>Actinomycetes</taxon>
        <taxon>Micrococcales</taxon>
        <taxon>Ruaniaceae</taxon>
        <taxon>Occultella</taxon>
    </lineage>
</organism>
<evidence type="ECO:0000313" key="1">
    <source>
        <dbReference type="EMBL" id="VZO37218.1"/>
    </source>
</evidence>
<dbReference type="SUPFAM" id="SSF53756">
    <property type="entry name" value="UDP-Glycosyltransferase/glycogen phosphorylase"/>
    <property type="match status" value="1"/>
</dbReference>
<protein>
    <recommendedName>
        <fullName evidence="3">Glycosyltransferase</fullName>
    </recommendedName>
</protein>
<proteinExistence type="predicted"/>
<comment type="caution">
    <text evidence="1">The sequence shown here is derived from an EMBL/GenBank/DDBJ whole genome shotgun (WGS) entry which is preliminary data.</text>
</comment>
<keyword evidence="2" id="KW-1185">Reference proteome</keyword>
<dbReference type="Gene3D" id="3.40.50.2000">
    <property type="entry name" value="Glycogen Phosphorylase B"/>
    <property type="match status" value="2"/>
</dbReference>